<organism evidence="1 2">
    <name type="scientific">Oryza sativa subsp. japonica</name>
    <name type="common">Rice</name>
    <dbReference type="NCBI Taxonomy" id="39947"/>
    <lineage>
        <taxon>Eukaryota</taxon>
        <taxon>Viridiplantae</taxon>
        <taxon>Streptophyta</taxon>
        <taxon>Embryophyta</taxon>
        <taxon>Tracheophyta</taxon>
        <taxon>Spermatophyta</taxon>
        <taxon>Magnoliopsida</taxon>
        <taxon>Liliopsida</taxon>
        <taxon>Poales</taxon>
        <taxon>Poaceae</taxon>
        <taxon>BOP clade</taxon>
        <taxon>Oryzoideae</taxon>
        <taxon>Oryzeae</taxon>
        <taxon>Oryzinae</taxon>
        <taxon>Oryza</taxon>
        <taxon>Oryza sativa</taxon>
    </lineage>
</organism>
<dbReference type="EMBL" id="AP014959">
    <property type="protein sequence ID" value="BAS86539.1"/>
    <property type="molecule type" value="Genomic_DNA"/>
</dbReference>
<protein>
    <submittedName>
        <fullName evidence="1">Os03g0764550 protein</fullName>
    </submittedName>
</protein>
<keyword evidence="2" id="KW-1185">Reference proteome</keyword>
<feature type="non-terminal residue" evidence="1">
    <location>
        <position position="1"/>
    </location>
</feature>
<dbReference type="InParanoid" id="A0A0P0W4A7"/>
<dbReference type="PaxDb" id="39947-A0A0P0W4A7"/>
<name>A0A0P0W4A7_ORYSJ</name>
<reference evidence="1 2" key="2">
    <citation type="journal article" date="2013" name="Plant Cell Physiol.">
        <title>Rice Annotation Project Database (RAP-DB): an integrative and interactive database for rice genomics.</title>
        <authorList>
            <person name="Sakai H."/>
            <person name="Lee S.S."/>
            <person name="Tanaka T."/>
            <person name="Numa H."/>
            <person name="Kim J."/>
            <person name="Kawahara Y."/>
            <person name="Wakimoto H."/>
            <person name="Yang C.C."/>
            <person name="Iwamoto M."/>
            <person name="Abe T."/>
            <person name="Yamada Y."/>
            <person name="Muto A."/>
            <person name="Inokuchi H."/>
            <person name="Ikemura T."/>
            <person name="Matsumoto T."/>
            <person name="Sasaki T."/>
            <person name="Itoh T."/>
        </authorList>
    </citation>
    <scope>NUCLEOTIDE SEQUENCE [LARGE SCALE GENOMIC DNA]</scope>
    <source>
        <strain evidence="2">cv. Nipponbare</strain>
    </source>
</reference>
<sequence length="70" mass="7528">LVCHIMLWGEDKIACLHNETSAYGARKAKGYGTSIPLKTADCRGCELGLGRCIESFTFVAALCVCTVFAL</sequence>
<reference evidence="1 2" key="3">
    <citation type="journal article" date="2013" name="Rice">
        <title>Improvement of the Oryza sativa Nipponbare reference genome using next generation sequence and optical map data.</title>
        <authorList>
            <person name="Kawahara Y."/>
            <person name="de la Bastide M."/>
            <person name="Hamilton J.P."/>
            <person name="Kanamori H."/>
            <person name="McCombie W.R."/>
            <person name="Ouyang S."/>
            <person name="Schwartz D.C."/>
            <person name="Tanaka T."/>
            <person name="Wu J."/>
            <person name="Zhou S."/>
            <person name="Childs K.L."/>
            <person name="Davidson R.M."/>
            <person name="Lin H."/>
            <person name="Quesada-Ocampo L."/>
            <person name="Vaillancourt B."/>
            <person name="Sakai H."/>
            <person name="Lee S.S."/>
            <person name="Kim J."/>
            <person name="Numa H."/>
            <person name="Itoh T."/>
            <person name="Buell C.R."/>
            <person name="Matsumoto T."/>
        </authorList>
    </citation>
    <scope>NUCLEOTIDE SEQUENCE [LARGE SCALE GENOMIC DNA]</scope>
    <source>
        <strain evidence="2">cv. Nipponbare</strain>
    </source>
</reference>
<accession>A0A0P0W4A7</accession>
<reference evidence="2" key="1">
    <citation type="journal article" date="2005" name="Nature">
        <title>The map-based sequence of the rice genome.</title>
        <authorList>
            <consortium name="International rice genome sequencing project (IRGSP)"/>
            <person name="Matsumoto T."/>
            <person name="Wu J."/>
            <person name="Kanamori H."/>
            <person name="Katayose Y."/>
            <person name="Fujisawa M."/>
            <person name="Namiki N."/>
            <person name="Mizuno H."/>
            <person name="Yamamoto K."/>
            <person name="Antonio B.A."/>
            <person name="Baba T."/>
            <person name="Sakata K."/>
            <person name="Nagamura Y."/>
            <person name="Aoki H."/>
            <person name="Arikawa K."/>
            <person name="Arita K."/>
            <person name="Bito T."/>
            <person name="Chiden Y."/>
            <person name="Fujitsuka N."/>
            <person name="Fukunaka R."/>
            <person name="Hamada M."/>
            <person name="Harada C."/>
            <person name="Hayashi A."/>
            <person name="Hijishita S."/>
            <person name="Honda M."/>
            <person name="Hosokawa S."/>
            <person name="Ichikawa Y."/>
            <person name="Idonuma A."/>
            <person name="Iijima M."/>
            <person name="Ikeda M."/>
            <person name="Ikeno M."/>
            <person name="Ito K."/>
            <person name="Ito S."/>
            <person name="Ito T."/>
            <person name="Ito Y."/>
            <person name="Ito Y."/>
            <person name="Iwabuchi A."/>
            <person name="Kamiya K."/>
            <person name="Karasawa W."/>
            <person name="Kurita K."/>
            <person name="Katagiri S."/>
            <person name="Kikuta A."/>
            <person name="Kobayashi H."/>
            <person name="Kobayashi N."/>
            <person name="Machita K."/>
            <person name="Maehara T."/>
            <person name="Masukawa M."/>
            <person name="Mizubayashi T."/>
            <person name="Mukai Y."/>
            <person name="Nagasaki H."/>
            <person name="Nagata Y."/>
            <person name="Naito S."/>
            <person name="Nakashima M."/>
            <person name="Nakama Y."/>
            <person name="Nakamichi Y."/>
            <person name="Nakamura M."/>
            <person name="Meguro A."/>
            <person name="Negishi M."/>
            <person name="Ohta I."/>
            <person name="Ohta T."/>
            <person name="Okamoto M."/>
            <person name="Ono N."/>
            <person name="Saji S."/>
            <person name="Sakaguchi M."/>
            <person name="Sakai K."/>
            <person name="Shibata M."/>
            <person name="Shimokawa T."/>
            <person name="Song J."/>
            <person name="Takazaki Y."/>
            <person name="Terasawa K."/>
            <person name="Tsugane M."/>
            <person name="Tsuji K."/>
            <person name="Ueda S."/>
            <person name="Waki K."/>
            <person name="Yamagata H."/>
            <person name="Yamamoto M."/>
            <person name="Yamamoto S."/>
            <person name="Yamane H."/>
            <person name="Yoshiki S."/>
            <person name="Yoshihara R."/>
            <person name="Yukawa K."/>
            <person name="Zhong H."/>
            <person name="Yano M."/>
            <person name="Yuan Q."/>
            <person name="Ouyang S."/>
            <person name="Liu J."/>
            <person name="Jones K.M."/>
            <person name="Gansberger K."/>
            <person name="Moffat K."/>
            <person name="Hill J."/>
            <person name="Bera J."/>
            <person name="Fadrosh D."/>
            <person name="Jin S."/>
            <person name="Johri S."/>
            <person name="Kim M."/>
            <person name="Overton L."/>
            <person name="Reardon M."/>
            <person name="Tsitrin T."/>
            <person name="Vuong H."/>
            <person name="Weaver B."/>
            <person name="Ciecko A."/>
            <person name="Tallon L."/>
            <person name="Jackson J."/>
            <person name="Pai G."/>
            <person name="Aken S.V."/>
            <person name="Utterback T."/>
            <person name="Reidmuller S."/>
            <person name="Feldblyum T."/>
            <person name="Hsiao J."/>
            <person name="Zismann V."/>
            <person name="Iobst S."/>
            <person name="de Vazeille A.R."/>
            <person name="Buell C.R."/>
            <person name="Ying K."/>
            <person name="Li Y."/>
            <person name="Lu T."/>
            <person name="Huang Y."/>
            <person name="Zhao Q."/>
            <person name="Feng Q."/>
            <person name="Zhang L."/>
            <person name="Zhu J."/>
            <person name="Weng Q."/>
            <person name="Mu J."/>
            <person name="Lu Y."/>
            <person name="Fan D."/>
            <person name="Liu Y."/>
            <person name="Guan J."/>
            <person name="Zhang Y."/>
            <person name="Yu S."/>
            <person name="Liu X."/>
            <person name="Zhang Y."/>
            <person name="Hong G."/>
            <person name="Han B."/>
            <person name="Choisne N."/>
            <person name="Demange N."/>
            <person name="Orjeda G."/>
            <person name="Samain S."/>
            <person name="Cattolico L."/>
            <person name="Pelletier E."/>
            <person name="Couloux A."/>
            <person name="Segurens B."/>
            <person name="Wincker P."/>
            <person name="D'Hont A."/>
            <person name="Scarpelli C."/>
            <person name="Weissenbach J."/>
            <person name="Salanoubat M."/>
            <person name="Quetier F."/>
            <person name="Yu Y."/>
            <person name="Kim H.R."/>
            <person name="Rambo T."/>
            <person name="Currie J."/>
            <person name="Collura K."/>
            <person name="Luo M."/>
            <person name="Yang T."/>
            <person name="Ammiraju J.S.S."/>
            <person name="Engler F."/>
            <person name="Soderlund C."/>
            <person name="Wing R.A."/>
            <person name="Palmer L.E."/>
            <person name="de la Bastide M."/>
            <person name="Spiegel L."/>
            <person name="Nascimento L."/>
            <person name="Zutavern T."/>
            <person name="O'Shaughnessy A."/>
            <person name="Dike S."/>
            <person name="Dedhia N."/>
            <person name="Preston R."/>
            <person name="Balija V."/>
            <person name="McCombie W.R."/>
            <person name="Chow T."/>
            <person name="Chen H."/>
            <person name="Chung M."/>
            <person name="Chen C."/>
            <person name="Shaw J."/>
            <person name="Wu H."/>
            <person name="Hsiao K."/>
            <person name="Chao Y."/>
            <person name="Chu M."/>
            <person name="Cheng C."/>
            <person name="Hour A."/>
            <person name="Lee P."/>
            <person name="Lin S."/>
            <person name="Lin Y."/>
            <person name="Liou J."/>
            <person name="Liu S."/>
            <person name="Hsing Y."/>
            <person name="Raghuvanshi S."/>
            <person name="Mohanty A."/>
            <person name="Bharti A.K."/>
            <person name="Gaur A."/>
            <person name="Gupta V."/>
            <person name="Kumar D."/>
            <person name="Ravi V."/>
            <person name="Vij S."/>
            <person name="Kapur A."/>
            <person name="Khurana P."/>
            <person name="Khurana P."/>
            <person name="Khurana J.P."/>
            <person name="Tyagi A.K."/>
            <person name="Gaikwad K."/>
            <person name="Singh A."/>
            <person name="Dalal V."/>
            <person name="Srivastava S."/>
            <person name="Dixit A."/>
            <person name="Pal A.K."/>
            <person name="Ghazi I.A."/>
            <person name="Yadav M."/>
            <person name="Pandit A."/>
            <person name="Bhargava A."/>
            <person name="Sureshbabu K."/>
            <person name="Batra K."/>
            <person name="Sharma T.R."/>
            <person name="Mohapatra T."/>
            <person name="Singh N.K."/>
            <person name="Messing J."/>
            <person name="Nelson A.B."/>
            <person name="Fuks G."/>
            <person name="Kavchok S."/>
            <person name="Keizer G."/>
            <person name="Linton E."/>
            <person name="Llaca V."/>
            <person name="Song R."/>
            <person name="Tanyolac B."/>
            <person name="Young S."/>
            <person name="Ho-Il K."/>
            <person name="Hahn J.H."/>
            <person name="Sangsakoo G."/>
            <person name="Vanavichit A."/>
            <person name="de Mattos Luiz.A.T."/>
            <person name="Zimmer P.D."/>
            <person name="Malone G."/>
            <person name="Dellagostin O."/>
            <person name="de Oliveira A.C."/>
            <person name="Bevan M."/>
            <person name="Bancroft I."/>
            <person name="Minx P."/>
            <person name="Cordum H."/>
            <person name="Wilson R."/>
            <person name="Cheng Z."/>
            <person name="Jin W."/>
            <person name="Jiang J."/>
            <person name="Leong S.A."/>
            <person name="Iwama H."/>
            <person name="Gojobori T."/>
            <person name="Itoh T."/>
            <person name="Niimura Y."/>
            <person name="Fujii Y."/>
            <person name="Habara T."/>
            <person name="Sakai H."/>
            <person name="Sato Y."/>
            <person name="Wilson G."/>
            <person name="Kumar K."/>
            <person name="McCouch S."/>
            <person name="Juretic N."/>
            <person name="Hoen D."/>
            <person name="Wright S."/>
            <person name="Bruskiewich R."/>
            <person name="Bureau T."/>
            <person name="Miyao A."/>
            <person name="Hirochika H."/>
            <person name="Nishikawa T."/>
            <person name="Kadowaki K."/>
            <person name="Sugiura M."/>
            <person name="Burr B."/>
            <person name="Sasaki T."/>
        </authorList>
    </citation>
    <scope>NUCLEOTIDE SEQUENCE [LARGE SCALE GENOMIC DNA]</scope>
    <source>
        <strain evidence="2">cv. Nipponbare</strain>
    </source>
</reference>
<dbReference type="Proteomes" id="UP000059680">
    <property type="component" value="Chromosome 3"/>
</dbReference>
<dbReference type="AlphaFoldDB" id="A0A0P0W4A7"/>
<evidence type="ECO:0000313" key="2">
    <source>
        <dbReference type="Proteomes" id="UP000059680"/>
    </source>
</evidence>
<evidence type="ECO:0000313" key="1">
    <source>
        <dbReference type="EMBL" id="BAS86539.1"/>
    </source>
</evidence>
<gene>
    <name evidence="1" type="ordered locus">Os03g0764550</name>
    <name evidence="1" type="ORF">OSNPB_030764550</name>
</gene>
<proteinExistence type="predicted"/>